<accession>M4H1S2</accession>
<feature type="chain" id="PRO_5004053482" evidence="1">
    <location>
        <begin position="21"/>
        <end position="1628"/>
    </location>
</feature>
<reference evidence="2" key="1">
    <citation type="submission" date="2012-02" db="EMBL/GenBank/DDBJ databases">
        <title>The genome of the ctenophore, Pleurobrachia bachei.</title>
        <authorList>
            <person name="Kohn A.B."/>
            <person name="Citarella M."/>
            <person name="Moroz L.L."/>
        </authorList>
    </citation>
    <scope>NUCLEOTIDE SEQUENCE</scope>
</reference>
<dbReference type="EMBL" id="JQ700373">
    <property type="protein sequence ID" value="AFK75473.1"/>
    <property type="molecule type" value="mRNA"/>
</dbReference>
<organism evidence="2">
    <name type="scientific">Pleurobrachia bachei</name>
    <name type="common">Sea gooseberry</name>
    <dbReference type="NCBI Taxonomy" id="34499"/>
    <lineage>
        <taxon>Eukaryota</taxon>
        <taxon>Metazoa</taxon>
        <taxon>Ctenophora</taxon>
        <taxon>Tentaculata</taxon>
        <taxon>Cydippida</taxon>
        <taxon>Pleurobrachiidae</taxon>
        <taxon>Pleurobrachia</taxon>
    </lineage>
</organism>
<name>M4H1S2_PLEBA</name>
<keyword evidence="1" id="KW-0732">Signal</keyword>
<evidence type="ECO:0000256" key="1">
    <source>
        <dbReference type="SAM" id="SignalP"/>
    </source>
</evidence>
<feature type="signal peptide" evidence="1">
    <location>
        <begin position="1"/>
        <end position="20"/>
    </location>
</feature>
<proteinExistence type="evidence at transcript level"/>
<evidence type="ECO:0000313" key="2">
    <source>
        <dbReference type="EMBL" id="AFK75473.1"/>
    </source>
</evidence>
<protein>
    <submittedName>
        <fullName evidence="2">Putative secretory peptide-63</fullName>
    </submittedName>
</protein>
<sequence>MVKLTALLLLLILGVPDVPAKLVDYSFQLVSSENGRVSSLSADVNEGLLVVSATNDGENIYGTLAYDEIYLNINVNVYIYRTMAIACMNMGFGTALESYPVSKSNFFGLGTEIKFNDIASFPYFSRCFGMVSTWDSCLFLSLDQDVNLMGLKCLPKIGPEVYNSLSITVDVPSNVVISGLFPAFSLDTPSKDFTMLYIMDSRYAPQDLCEMKGLKSLFTVQIAHELFSKDRIYSEDLVQAFASLPVLSSKDHKYSWDTSDRSRLSLEDPWTPNDLPPYLGNGLVAAVYFCQNQSLVFGPYNSNKQIVNCTDPNTVIEIHSAMSGGVDKTETISDLCSGASMCQTDLYNLSIEYSCTSNYSYEFSLDSDTYPVPEAFGFASHWIKDKTIGHGLLKLDVHFKGKIVKSGFVKFSYYLRKSSRFFCGMLGYTESLSCEDINSTPDIESVMNFNIDRSGEGDEEHFYLHYSEENATNDTEIILLTCGPDDNFWSDNLTMVVNETTNYLSLALDAEDQLFTIALPSEYDDYEDEYYLDVYYPKISQHIQTMGNTICQEMGFREAFNVSITNTTLPDNTCIYLGPKEFSYMEDSFAELMTSLQGIGVDAKNWKVLVREMIYTGFSCKNVSVISLECSPEVLPVGEIVLSVFAADFYFIDDSYDSFLLIGSHISDDGVKFRGPVCESPEITHTIAEGVCQRAGFKQAWQVFTPASFLDDEEILLSYRTSAYYQMGSGLMEVHDLKGGNFTKNTCDLGEVAIVSCIGTYESYRLTYFFTESYYEIPEYKVKGRPALICKDSQYDVEFLDNFCVESFSSDYQSNNTFSHLELIEMFNLRNSNQSSVQQKLQIMENLESGLYVQCGSNIEGKCEWQVKNCSTFLAVHCVEVDQDEDEIEVTESSTFLYIFANLENLVADLKSNFGTIAASVREYSNFTGVESVSLPYMIISTLSFNESTVTKACRSGGFLDYENLSYIKGCSSCWPHRLNDREVILFSYPNDLYRWSMLNSYDFHPYFDFDNSYQSRVTCQGSRLVLLNSDDKVSQGYPVILDYDSSGLVRTASTVLITNFDQADGLCRTFRGNGAFWFSKPETFDSSLLDGAGILSSSVLNGEFHCGICSESPENFGDCSFSTVSSTEPKGVFLECLEPEDEELNEDLASTLLNFDRSVFSVIISASEYELCVEHGIALDGIKWLLSWFDVDLTTINSFILHPSTNITNGFGVFCQETQMNNTHCAFNSISECNGWTIEVLLDQPVENIELVDGILYVTDQGPVCADNFTDQLAASFCWVFGYNKGGFSSTQLVNDSSVTINCSNDSCQFVTDTCLTGAIVRLDCEDKNVISYIFMEGYDETPRGASGVLGVLWNESDQPRVLYVSPPAADGNMTGYSDGNFTNSIAGIFCEALRYSTGGTIRESPDDITDEDEILLLRLDCPISFSDRYCPSIETVTGDELNWYSPVILTCEYPTSDIRFTWEKTDSEIGQANMILRAQYGIIYLNGSVLEVSGAVELSDKTKKDLLCRTAGASAYDDYYSTRGTVVASDFQCLTDPIENMTTDCKYEVNYNFAGYDPDSYLNIRCQNESAVFWINQLPGLDLTGSSCWLCRSKPNSGRRAVHISCQTERFRIDGGDFILMIDYGT</sequence>